<dbReference type="EnsemblPlants" id="OBART10G00460.1">
    <property type="protein sequence ID" value="OBART10G00460.1"/>
    <property type="gene ID" value="OBART10G00460"/>
</dbReference>
<sequence>MASSPTTIATTDDDGGWRRRAGSTVAVPRVCKSTTARPQAHKICCRRASGDFEHVADPLLWDHWAQVTSTTSVVASIDDHSGRSRHDDGSGSGVTAATY</sequence>
<evidence type="ECO:0000256" key="1">
    <source>
        <dbReference type="SAM" id="MobiDB-lite"/>
    </source>
</evidence>
<organism evidence="2">
    <name type="scientific">Oryza barthii</name>
    <dbReference type="NCBI Taxonomy" id="65489"/>
    <lineage>
        <taxon>Eukaryota</taxon>
        <taxon>Viridiplantae</taxon>
        <taxon>Streptophyta</taxon>
        <taxon>Embryophyta</taxon>
        <taxon>Tracheophyta</taxon>
        <taxon>Spermatophyta</taxon>
        <taxon>Magnoliopsida</taxon>
        <taxon>Liliopsida</taxon>
        <taxon>Poales</taxon>
        <taxon>Poaceae</taxon>
        <taxon>BOP clade</taxon>
        <taxon>Oryzoideae</taxon>
        <taxon>Oryzeae</taxon>
        <taxon>Oryzinae</taxon>
        <taxon>Oryza</taxon>
    </lineage>
</organism>
<reference evidence="2" key="1">
    <citation type="journal article" date="2009" name="Rice">
        <title>De Novo Next Generation Sequencing of Plant Genomes.</title>
        <authorList>
            <person name="Rounsley S."/>
            <person name="Marri P.R."/>
            <person name="Yu Y."/>
            <person name="He R."/>
            <person name="Sisneros N."/>
            <person name="Goicoechea J.L."/>
            <person name="Lee S.J."/>
            <person name="Angelova A."/>
            <person name="Kudrna D."/>
            <person name="Luo M."/>
            <person name="Affourtit J."/>
            <person name="Desany B."/>
            <person name="Knight J."/>
            <person name="Niazi F."/>
            <person name="Egholm M."/>
            <person name="Wing R.A."/>
        </authorList>
    </citation>
    <scope>NUCLEOTIDE SEQUENCE [LARGE SCALE GENOMIC DNA]</scope>
    <source>
        <strain evidence="2">cv. IRGC 105608</strain>
    </source>
</reference>
<feature type="compositionally biased region" description="Polar residues" evidence="1">
    <location>
        <begin position="1"/>
        <end position="10"/>
    </location>
</feature>
<evidence type="ECO:0000313" key="2">
    <source>
        <dbReference type="EnsemblPlants" id="OBART10G00460.1"/>
    </source>
</evidence>
<keyword evidence="3" id="KW-1185">Reference proteome</keyword>
<name>A0A0D3HAI7_9ORYZ</name>
<feature type="compositionally biased region" description="Basic and acidic residues" evidence="1">
    <location>
        <begin position="77"/>
        <end position="89"/>
    </location>
</feature>
<evidence type="ECO:0000313" key="3">
    <source>
        <dbReference type="Proteomes" id="UP000026960"/>
    </source>
</evidence>
<feature type="region of interest" description="Disordered" evidence="1">
    <location>
        <begin position="76"/>
        <end position="99"/>
    </location>
</feature>
<accession>A0A0D3HAI7</accession>
<proteinExistence type="predicted"/>
<dbReference type="HOGENOM" id="CLU_2324071_0_0_1"/>
<dbReference type="AlphaFoldDB" id="A0A0D3HAI7"/>
<dbReference type="Gramene" id="OBART10G00460.1">
    <property type="protein sequence ID" value="OBART10G00460.1"/>
    <property type="gene ID" value="OBART10G00460"/>
</dbReference>
<reference evidence="2" key="2">
    <citation type="submission" date="2015-03" db="UniProtKB">
        <authorList>
            <consortium name="EnsemblPlants"/>
        </authorList>
    </citation>
    <scope>IDENTIFICATION</scope>
</reference>
<protein>
    <submittedName>
        <fullName evidence="2">Uncharacterized protein</fullName>
    </submittedName>
</protein>
<dbReference type="Proteomes" id="UP000026960">
    <property type="component" value="Chromosome 10"/>
</dbReference>
<feature type="region of interest" description="Disordered" evidence="1">
    <location>
        <begin position="1"/>
        <end position="24"/>
    </location>
</feature>
<dbReference type="PaxDb" id="65489-OBART10G00460.1"/>